<dbReference type="PATRIC" id="fig|1789004.3.peg.970"/>
<dbReference type="RefSeq" id="WP_051862453.1">
    <property type="nucleotide sequence ID" value="NZ_CP053675.1"/>
</dbReference>
<reference evidence="2 4" key="1">
    <citation type="submission" date="2016-01" db="EMBL/GenBank/DDBJ databases">
        <title>Genome sequence of the acidophilic iron oxidising Ferrovum strain Z-31.</title>
        <authorList>
            <person name="Poehlein A."/>
            <person name="Ullrich S.R."/>
            <person name="Schloemann M."/>
            <person name="Muehling M."/>
            <person name="Daniel R."/>
        </authorList>
    </citation>
    <scope>NUCLEOTIDE SEQUENCE [LARGE SCALE GENOMIC DNA]</scope>
    <source>
        <strain evidence="2 4">Z-31</strain>
    </source>
</reference>
<evidence type="ECO:0000313" key="4">
    <source>
        <dbReference type="Proteomes" id="UP000075653"/>
    </source>
</evidence>
<sequence length="155" mass="17483">MLRSFELKKDPRGMTWDLLLYIPTVSALGAFAANAWYGANPNLAYLLLFMASFFLFAGANRVLKTRLMCLPSAPVRLEADPQAPCVRVHLKNGTKIELLKDIHVYRDYSGRSIGLTGQDAAGKRLQFVFHKGQFSLERDYQSLQDFFAKKKAPLP</sequence>
<keyword evidence="1" id="KW-0472">Membrane</keyword>
<dbReference type="EMBL" id="LRRD01000013">
    <property type="protein sequence ID" value="KXW58556.1"/>
    <property type="molecule type" value="Genomic_DNA"/>
</dbReference>
<keyword evidence="1" id="KW-0812">Transmembrane</keyword>
<dbReference type="AlphaFoldDB" id="A0A859A9B9"/>
<evidence type="ECO:0000313" key="3">
    <source>
        <dbReference type="EMBL" id="QWY76407.1"/>
    </source>
</evidence>
<name>A0A859A9B9_9PROT</name>
<proteinExistence type="predicted"/>
<evidence type="ECO:0000313" key="2">
    <source>
        <dbReference type="EMBL" id="KXW58556.1"/>
    </source>
</evidence>
<dbReference type="EMBL" id="CP071137">
    <property type="protein sequence ID" value="QWY76407.1"/>
    <property type="molecule type" value="Genomic_DNA"/>
</dbReference>
<dbReference type="OrthoDB" id="9154039at2"/>
<evidence type="ECO:0000256" key="1">
    <source>
        <dbReference type="SAM" id="Phobius"/>
    </source>
</evidence>
<reference evidence="3" key="2">
    <citation type="submission" date="2021-02" db="EMBL/GenBank/DDBJ databases">
        <title>Comparative genomics of Ferrovum myxofaciens strains, predominant extremophile bacteria forming large biofilm stalactites in acid mine ecosystems.</title>
        <authorList>
            <person name="Burkartova K."/>
            <person name="Ridl J."/>
            <person name="Pajer P."/>
            <person name="Falteisek L."/>
        </authorList>
    </citation>
    <scope>NUCLEOTIDE SEQUENCE</scope>
    <source>
        <strain evidence="3">MI1III</strain>
    </source>
</reference>
<dbReference type="Proteomes" id="UP000075653">
    <property type="component" value="Unassembled WGS sequence"/>
</dbReference>
<keyword evidence="4" id="KW-1185">Reference proteome</keyword>
<feature type="transmembrane region" description="Helical" evidence="1">
    <location>
        <begin position="43"/>
        <end position="63"/>
    </location>
</feature>
<protein>
    <submittedName>
        <fullName evidence="2">Uncharacterized protein</fullName>
    </submittedName>
</protein>
<dbReference type="Proteomes" id="UP000683551">
    <property type="component" value="Chromosome"/>
</dbReference>
<keyword evidence="1" id="KW-1133">Transmembrane helix</keyword>
<accession>A0A859A9B9</accession>
<feature type="transmembrane region" description="Helical" evidence="1">
    <location>
        <begin position="18"/>
        <end position="37"/>
    </location>
</feature>
<gene>
    <name evidence="2" type="ORF">FEMY_09550</name>
    <name evidence="3" type="ORF">JZL65_07745</name>
</gene>
<accession>A0A149VZC9</accession>
<organism evidence="2 4">
    <name type="scientific">Ferrovum myxofaciens</name>
    <dbReference type="NCBI Taxonomy" id="416213"/>
    <lineage>
        <taxon>Bacteria</taxon>
        <taxon>Pseudomonadati</taxon>
        <taxon>Pseudomonadota</taxon>
        <taxon>Betaproteobacteria</taxon>
        <taxon>Ferrovales</taxon>
        <taxon>Ferrovaceae</taxon>
        <taxon>Ferrovum</taxon>
    </lineage>
</organism>